<dbReference type="PIRSF" id="PIRSF009160">
    <property type="entry name" value="UCP009160"/>
    <property type="match status" value="1"/>
</dbReference>
<dbReference type="Proteomes" id="UP000442535">
    <property type="component" value="Unassembled WGS sequence"/>
</dbReference>
<reference evidence="2 3" key="1">
    <citation type="submission" date="2019-08" db="EMBL/GenBank/DDBJ databases">
        <title>In-depth cultivation of the pig gut microbiome towards novel bacterial diversity and tailored functional studies.</title>
        <authorList>
            <person name="Wylensek D."/>
            <person name="Hitch T.C.A."/>
            <person name="Clavel T."/>
        </authorList>
    </citation>
    <scope>NUCLEOTIDE SEQUENCE [LARGE SCALE GENOMIC DNA]</scope>
    <source>
        <strain evidence="2 3">RF-GAM-744-WT-7</strain>
    </source>
</reference>
<keyword evidence="1" id="KW-0812">Transmembrane</keyword>
<feature type="transmembrane region" description="Helical" evidence="1">
    <location>
        <begin position="245"/>
        <end position="268"/>
    </location>
</feature>
<feature type="transmembrane region" description="Helical" evidence="1">
    <location>
        <begin position="206"/>
        <end position="233"/>
    </location>
</feature>
<name>A0A7K0K5E2_9ACTO</name>
<dbReference type="InterPro" id="IPR010539">
    <property type="entry name" value="BaxI_1-like"/>
</dbReference>
<evidence type="ECO:0000256" key="1">
    <source>
        <dbReference type="SAM" id="Phobius"/>
    </source>
</evidence>
<feature type="transmembrane region" description="Helical" evidence="1">
    <location>
        <begin position="175"/>
        <end position="194"/>
    </location>
</feature>
<accession>A0A7K0K5E2</accession>
<protein>
    <submittedName>
        <fullName evidence="2">Bax inhibitor-1/YccA family protein</fullName>
    </submittedName>
</protein>
<feature type="transmembrane region" description="Helical" evidence="1">
    <location>
        <begin position="92"/>
        <end position="113"/>
    </location>
</feature>
<comment type="caution">
    <text evidence="2">The sequence shown here is derived from an EMBL/GenBank/DDBJ whole genome shotgun (WGS) entry which is preliminary data.</text>
</comment>
<organism evidence="2 3">
    <name type="scientific">Mobiluncus porci</name>
    <dbReference type="NCBI Taxonomy" id="2652278"/>
    <lineage>
        <taxon>Bacteria</taxon>
        <taxon>Bacillati</taxon>
        <taxon>Actinomycetota</taxon>
        <taxon>Actinomycetes</taxon>
        <taxon>Actinomycetales</taxon>
        <taxon>Actinomycetaceae</taxon>
        <taxon>Mobiluncus</taxon>
    </lineage>
</organism>
<dbReference type="EMBL" id="VUMY01000031">
    <property type="protein sequence ID" value="MST50691.1"/>
    <property type="molecule type" value="Genomic_DNA"/>
</dbReference>
<keyword evidence="1" id="KW-0472">Membrane</keyword>
<evidence type="ECO:0000313" key="2">
    <source>
        <dbReference type="EMBL" id="MST50691.1"/>
    </source>
</evidence>
<dbReference type="RefSeq" id="WP_154546598.1">
    <property type="nucleotide sequence ID" value="NZ_VUMY01000031.1"/>
</dbReference>
<dbReference type="Pfam" id="PF12811">
    <property type="entry name" value="BaxI_1"/>
    <property type="match status" value="1"/>
</dbReference>
<dbReference type="PANTHER" id="PTHR41282">
    <property type="entry name" value="CONSERVED TRANSMEMBRANE PROTEIN-RELATED"/>
    <property type="match status" value="1"/>
</dbReference>
<keyword evidence="3" id="KW-1185">Reference proteome</keyword>
<feature type="transmembrane region" description="Helical" evidence="1">
    <location>
        <begin position="280"/>
        <end position="297"/>
    </location>
</feature>
<keyword evidence="1" id="KW-1133">Transmembrane helix</keyword>
<proteinExistence type="predicted"/>
<evidence type="ECO:0000313" key="3">
    <source>
        <dbReference type="Proteomes" id="UP000442535"/>
    </source>
</evidence>
<sequence>MTNPVFTRNKVFTQRTPAGYPAMPGYQVGGGTQTLPGQGQYATYQPNPTTQPTQAYPNDPFAAPNAGQQADYGFPPASNAPTATRPVTLDDVLIKTLLTFGVLLVGGAVSWFTTATNPGLGYAMMFGGMIVALILGLVNSFKRRPSPALILGYAFFEGLMLGSISQLYSTLAGGVVPKAIGATIVTTLVMLVLFKTKTIRNSPTLMRVVFIGMGSLFVFYLLNFVISMIFPAANFYNVTLFGFPLWVVVSLVAIVLAALSLVTDFDFIMRAVENRAPAETAWTAAFGLMVTLVWLYLEFLRLFALFASSDN</sequence>
<dbReference type="PANTHER" id="PTHR41282:SF1">
    <property type="entry name" value="CONSERVED TRANSMEMBRANE PROTEIN-RELATED"/>
    <property type="match status" value="1"/>
</dbReference>
<gene>
    <name evidence="2" type="ORF">FYJ63_10765</name>
</gene>
<feature type="transmembrane region" description="Helical" evidence="1">
    <location>
        <begin position="150"/>
        <end position="169"/>
    </location>
</feature>
<dbReference type="AlphaFoldDB" id="A0A7K0K5E2"/>
<feature type="transmembrane region" description="Helical" evidence="1">
    <location>
        <begin position="119"/>
        <end position="138"/>
    </location>
</feature>